<comment type="caution">
    <text evidence="3">Lacks conserved residue(s) required for the propagation of feature annotation.</text>
</comment>
<keyword evidence="5" id="KW-1185">Reference proteome</keyword>
<feature type="compositionally biased region" description="Low complexity" evidence="4">
    <location>
        <begin position="25"/>
        <end position="42"/>
    </location>
</feature>
<accession>A0A6J0LDN7</accession>
<feature type="region of interest" description="SAW" evidence="3">
    <location>
        <begin position="497"/>
        <end position="574"/>
    </location>
</feature>
<keyword evidence="2" id="KW-0804">Transcription</keyword>
<dbReference type="InterPro" id="IPR005202">
    <property type="entry name" value="TF_GRAS"/>
</dbReference>
<evidence type="ECO:0000256" key="3">
    <source>
        <dbReference type="PROSITE-ProRule" id="PRU01191"/>
    </source>
</evidence>
<feature type="short sequence motif" description="VHIID" evidence="3">
    <location>
        <begin position="318"/>
        <end position="322"/>
    </location>
</feature>
<comment type="similarity">
    <text evidence="3">Belongs to the GRAS family.</text>
</comment>
<dbReference type="AlphaFoldDB" id="A0A6J0LDN7"/>
<reference evidence="5" key="1">
    <citation type="journal article" date="2019" name="Database">
        <title>The radish genome database (RadishGD): an integrated information resource for radish genomics.</title>
        <authorList>
            <person name="Yu H.J."/>
            <person name="Baek S."/>
            <person name="Lee Y.J."/>
            <person name="Cho A."/>
            <person name="Mun J.H."/>
        </authorList>
    </citation>
    <scope>NUCLEOTIDE SEQUENCE [LARGE SCALE GENOMIC DNA]</scope>
    <source>
        <strain evidence="5">cv. WK10039</strain>
    </source>
</reference>
<dbReference type="Pfam" id="PF03514">
    <property type="entry name" value="GRAS"/>
    <property type="match status" value="1"/>
</dbReference>
<organism evidence="5 6">
    <name type="scientific">Raphanus sativus</name>
    <name type="common">Radish</name>
    <name type="synonym">Raphanus raphanistrum var. sativus</name>
    <dbReference type="NCBI Taxonomy" id="3726"/>
    <lineage>
        <taxon>Eukaryota</taxon>
        <taxon>Viridiplantae</taxon>
        <taxon>Streptophyta</taxon>
        <taxon>Embryophyta</taxon>
        <taxon>Tracheophyta</taxon>
        <taxon>Spermatophyta</taxon>
        <taxon>Magnoliopsida</taxon>
        <taxon>eudicotyledons</taxon>
        <taxon>Gunneridae</taxon>
        <taxon>Pentapetalae</taxon>
        <taxon>rosids</taxon>
        <taxon>malvids</taxon>
        <taxon>Brassicales</taxon>
        <taxon>Brassicaceae</taxon>
        <taxon>Brassiceae</taxon>
        <taxon>Raphanus</taxon>
    </lineage>
</organism>
<dbReference type="PROSITE" id="PS50985">
    <property type="entry name" value="GRAS"/>
    <property type="match status" value="1"/>
</dbReference>
<protein>
    <submittedName>
        <fullName evidence="6">Scarecrow-like protein 6</fullName>
    </submittedName>
</protein>
<feature type="region of interest" description="Disordered" evidence="4">
    <location>
        <begin position="25"/>
        <end position="86"/>
    </location>
</feature>
<evidence type="ECO:0000313" key="5">
    <source>
        <dbReference type="Proteomes" id="UP000504610"/>
    </source>
</evidence>
<keyword evidence="1" id="KW-0805">Transcription regulation</keyword>
<feature type="compositionally biased region" description="Gly residues" evidence="4">
    <location>
        <begin position="50"/>
        <end position="66"/>
    </location>
</feature>
<dbReference type="KEGG" id="rsz:108828524"/>
<dbReference type="GeneID" id="108828524"/>
<evidence type="ECO:0000256" key="4">
    <source>
        <dbReference type="SAM" id="MobiDB-lite"/>
    </source>
</evidence>
<gene>
    <name evidence="6" type="primary">LOC108828524</name>
</gene>
<evidence type="ECO:0000256" key="1">
    <source>
        <dbReference type="ARBA" id="ARBA00023015"/>
    </source>
</evidence>
<dbReference type="Proteomes" id="UP000504610">
    <property type="component" value="Chromosome 9"/>
</dbReference>
<proteinExistence type="inferred from homology"/>
<evidence type="ECO:0000256" key="2">
    <source>
        <dbReference type="ARBA" id="ARBA00023163"/>
    </source>
</evidence>
<reference evidence="6" key="2">
    <citation type="submission" date="2025-08" db="UniProtKB">
        <authorList>
            <consortium name="RefSeq"/>
        </authorList>
    </citation>
    <scope>IDENTIFICATION</scope>
    <source>
        <tissue evidence="6">Leaf</tissue>
    </source>
</reference>
<sequence>MPLPSFEEFQGKVISSYFSSSDIEPTSVLSPLTTSSSTVSSSHGVNTAVGGSGGVSTAISGGGDEQCGGSDWEQVLPPASPTHDHDNDQSILRLIMMGDSQEDPSHELNNILQTSSASQSPVTFHHSDYTSLGTSFGVLDNTTGVFGSVPPLFQSQVVEEKPPPHPLLINQSQTHFTQQPSLFYGHHHTLPPPAKRLNQGSLNQGTLTEQLFKVAEVIESGGDTCLAQGILARLNQQLSSPAAGKPFERAASYFIEALHSCLLHHNNATQQQPLLNPYSLIFKISAYKSFSELSPVLQFANFTSNQALLESFHGFNRLHIIDFDIGFGGQWASLMQELVLLRDNNNNDSPRPLSLKITLLASSHDNDLELGFTQDNLKHFASEINISLDIQVLTLDLLLSFPPPNEKEAVAVNLSPSSFSNTPSLLLRFVKHLSPTIIVCSDRGCERTDLPFPQQLLHSLQSHAALLESLDAVNASLDAMQKIERFLVQPEIEKLVLDRSSSSRRPVERPMMMTWQAMFMQMGFSPVAHSNFTESQAECLVQRTPVRGFHVEKKHNSLLLCWQRRELVGVSAWRCRS</sequence>
<dbReference type="PANTHER" id="PTHR31636">
    <property type="entry name" value="OSJNBA0084A10.13 PROTEIN-RELATED"/>
    <property type="match status" value="1"/>
</dbReference>
<evidence type="ECO:0000313" key="6">
    <source>
        <dbReference type="RefSeq" id="XP_018457749.2"/>
    </source>
</evidence>
<name>A0A6J0LDN7_RAPSA</name>
<dbReference type="OrthoDB" id="666726at2759"/>
<dbReference type="RefSeq" id="XP_018457749.2">
    <property type="nucleotide sequence ID" value="XM_018602247.2"/>
</dbReference>